<feature type="transmembrane region" description="Helical" evidence="1">
    <location>
        <begin position="39"/>
        <end position="56"/>
    </location>
</feature>
<feature type="transmembrane region" description="Helical" evidence="1">
    <location>
        <begin position="88"/>
        <end position="106"/>
    </location>
</feature>
<accession>A0ABP8ITM3</accession>
<keyword evidence="1" id="KW-0812">Transmembrane</keyword>
<keyword evidence="3" id="KW-1185">Reference proteome</keyword>
<organism evidence="2 3">
    <name type="scientific">Hymenobacter koreensis</name>
    <dbReference type="NCBI Taxonomy" id="1084523"/>
    <lineage>
        <taxon>Bacteria</taxon>
        <taxon>Pseudomonadati</taxon>
        <taxon>Bacteroidota</taxon>
        <taxon>Cytophagia</taxon>
        <taxon>Cytophagales</taxon>
        <taxon>Hymenobacteraceae</taxon>
        <taxon>Hymenobacter</taxon>
    </lineage>
</organism>
<comment type="caution">
    <text evidence="2">The sequence shown here is derived from an EMBL/GenBank/DDBJ whole genome shotgun (WGS) entry which is preliminary data.</text>
</comment>
<dbReference type="EMBL" id="BAABHA010000001">
    <property type="protein sequence ID" value="GAA4372456.1"/>
    <property type="molecule type" value="Genomic_DNA"/>
</dbReference>
<evidence type="ECO:0000256" key="1">
    <source>
        <dbReference type="SAM" id="Phobius"/>
    </source>
</evidence>
<feature type="transmembrane region" description="Helical" evidence="1">
    <location>
        <begin position="63"/>
        <end position="82"/>
    </location>
</feature>
<dbReference type="InterPro" id="IPR004891">
    <property type="entry name" value="Mercury-R_MerC"/>
</dbReference>
<gene>
    <name evidence="2" type="ORF">GCM10023186_01980</name>
</gene>
<evidence type="ECO:0000313" key="3">
    <source>
        <dbReference type="Proteomes" id="UP001500454"/>
    </source>
</evidence>
<keyword evidence="1" id="KW-0472">Membrane</keyword>
<feature type="transmembrane region" description="Helical" evidence="1">
    <location>
        <begin position="7"/>
        <end position="27"/>
    </location>
</feature>
<evidence type="ECO:0008006" key="4">
    <source>
        <dbReference type="Google" id="ProtNLM"/>
    </source>
</evidence>
<sequence length="116" mass="12616">MADYGGMLNAGLCLLHCTVGPVLLAFLSVRQHSSELWEGVFLVMSGLLVAVATWRMSSVGLRLGLWGFFGVFVAAGLLSESYPWLELVQYAASVGLMGTHLLNLRYSRRCIAHAGR</sequence>
<dbReference type="Pfam" id="PF03203">
    <property type="entry name" value="MerC"/>
    <property type="match status" value="1"/>
</dbReference>
<proteinExistence type="predicted"/>
<reference evidence="3" key="1">
    <citation type="journal article" date="2019" name="Int. J. Syst. Evol. Microbiol.">
        <title>The Global Catalogue of Microorganisms (GCM) 10K type strain sequencing project: providing services to taxonomists for standard genome sequencing and annotation.</title>
        <authorList>
            <consortium name="The Broad Institute Genomics Platform"/>
            <consortium name="The Broad Institute Genome Sequencing Center for Infectious Disease"/>
            <person name="Wu L."/>
            <person name="Ma J."/>
        </authorList>
    </citation>
    <scope>NUCLEOTIDE SEQUENCE [LARGE SCALE GENOMIC DNA]</scope>
    <source>
        <strain evidence="3">JCM 17924</strain>
    </source>
</reference>
<keyword evidence="1" id="KW-1133">Transmembrane helix</keyword>
<evidence type="ECO:0000313" key="2">
    <source>
        <dbReference type="EMBL" id="GAA4372456.1"/>
    </source>
</evidence>
<protein>
    <recommendedName>
        <fullName evidence="4">MerC domain-containing protein</fullName>
    </recommendedName>
</protein>
<name>A0ABP8ITM3_9BACT</name>
<dbReference type="Proteomes" id="UP001500454">
    <property type="component" value="Unassembled WGS sequence"/>
</dbReference>